<evidence type="ECO:0000313" key="3">
    <source>
        <dbReference type="EMBL" id="KAK7857595.1"/>
    </source>
</evidence>
<protein>
    <recommendedName>
        <fullName evidence="2">DUF4005 domain-containing protein</fullName>
    </recommendedName>
</protein>
<comment type="caution">
    <text evidence="3">The sequence shown here is derived from an EMBL/GenBank/DDBJ whole genome shotgun (WGS) entry which is preliminary data.</text>
</comment>
<name>A0AAW0M148_QUESU</name>
<evidence type="ECO:0000259" key="2">
    <source>
        <dbReference type="Pfam" id="PF13178"/>
    </source>
</evidence>
<feature type="region of interest" description="Disordered" evidence="1">
    <location>
        <begin position="190"/>
        <end position="211"/>
    </location>
</feature>
<evidence type="ECO:0000256" key="1">
    <source>
        <dbReference type="SAM" id="MobiDB-lite"/>
    </source>
</evidence>
<reference evidence="3" key="3">
    <citation type="submission" date="2023-07" db="EMBL/GenBank/DDBJ databases">
        <title>An improved reference 1 genome and first organelle genomes of Quercus suber.</title>
        <authorList>
            <consortium name="Genosuber Consortium"/>
            <person name="Usie A."/>
            <person name="Serra O."/>
            <person name="Barros P."/>
        </authorList>
    </citation>
    <scope>NUCLEOTIDE SEQUENCE</scope>
    <source>
        <strain evidence="3">HL8</strain>
        <tissue evidence="3">Leaves</tissue>
    </source>
</reference>
<dbReference type="InterPro" id="IPR025064">
    <property type="entry name" value="DUF4005"/>
</dbReference>
<reference evidence="3" key="1">
    <citation type="submission" date="2017-12" db="EMBL/GenBank/DDBJ databases">
        <authorList>
            <person name="Barbosa P."/>
            <person name="Usie A."/>
            <person name="Ramos A.M."/>
        </authorList>
    </citation>
    <scope>NUCLEOTIDE SEQUENCE</scope>
    <source>
        <strain evidence="3">HL8</strain>
        <tissue evidence="3">Leaves</tissue>
    </source>
</reference>
<dbReference type="Pfam" id="PF13178">
    <property type="entry name" value="DUF4005"/>
    <property type="match status" value="1"/>
</dbReference>
<accession>A0AAW0M148</accession>
<proteinExistence type="predicted"/>
<gene>
    <name evidence="3" type="ORF">CFP56_017143</name>
</gene>
<sequence length="267" mass="30559">MILQIEEELVQHSEEVHYKRDKLKTRNGEAPQSNHHCVREIHEFAATRIQSAFQGYLVSLKKSQGCARIFGMVEGTSNYDGSEQSQNWNDKITRSADMDQNLVSGRWRHWLDQWVDTQITLNRDDYERRQFKLRNVKGQSKLEGLDSPTFVPRGSIHHWRQCSLGDHKSSSSSPVVPTYMDATESAKEKARSMSSRKIRPENFDTCSESSSPYKNKLISFITIEVPSGGRIGKTSGLPGPIKSSRKVKDLNFNSECSFQTLYRHGFK</sequence>
<dbReference type="AlphaFoldDB" id="A0AAW0M148"/>
<feature type="domain" description="DUF4005" evidence="2">
    <location>
        <begin position="163"/>
        <end position="207"/>
    </location>
</feature>
<dbReference type="EMBL" id="PKMF04000026">
    <property type="protein sequence ID" value="KAK7857595.1"/>
    <property type="molecule type" value="Genomic_DNA"/>
</dbReference>
<reference evidence="3" key="2">
    <citation type="journal article" date="2018" name="Sci. Data">
        <title>The draft genome sequence of cork oak.</title>
        <authorList>
            <person name="Ramos A.M."/>
            <person name="Usie A."/>
            <person name="Barbosa P."/>
            <person name="Barros P.M."/>
            <person name="Capote T."/>
            <person name="Chaves I."/>
            <person name="Simoes F."/>
            <person name="Abreu I."/>
            <person name="Carrasquinho I."/>
            <person name="Faro C."/>
            <person name="Guimaraes J.B."/>
            <person name="Mendonca D."/>
            <person name="Nobrega F."/>
            <person name="Rodrigues L."/>
            <person name="Saibo N.J.M."/>
            <person name="Varela M.C."/>
            <person name="Egas C."/>
            <person name="Matos J."/>
            <person name="Miguel C.M."/>
            <person name="Oliveira M.M."/>
            <person name="Ricardo C.P."/>
            <person name="Goncalves S."/>
        </authorList>
    </citation>
    <scope>NUCLEOTIDE SEQUENCE [LARGE SCALE GENOMIC DNA]</scope>
    <source>
        <strain evidence="3">HL8</strain>
    </source>
</reference>
<organism evidence="3">
    <name type="scientific">Quercus suber</name>
    <name type="common">Cork oak</name>
    <dbReference type="NCBI Taxonomy" id="58331"/>
    <lineage>
        <taxon>Eukaryota</taxon>
        <taxon>Viridiplantae</taxon>
        <taxon>Streptophyta</taxon>
        <taxon>Embryophyta</taxon>
        <taxon>Tracheophyta</taxon>
        <taxon>Spermatophyta</taxon>
        <taxon>Magnoliopsida</taxon>
        <taxon>eudicotyledons</taxon>
        <taxon>Gunneridae</taxon>
        <taxon>Pentapetalae</taxon>
        <taxon>rosids</taxon>
        <taxon>fabids</taxon>
        <taxon>Fagales</taxon>
        <taxon>Fagaceae</taxon>
        <taxon>Quercus</taxon>
    </lineage>
</organism>